<dbReference type="Proteomes" id="UP000054632">
    <property type="component" value="Unassembled WGS sequence"/>
</dbReference>
<accession>A0A0V1EEX7</accession>
<gene>
    <name evidence="1" type="ORF">T4A_13869</name>
</gene>
<organism evidence="1">
    <name type="scientific">Trichinella pseudospiralis</name>
    <name type="common">Parasitic roundworm</name>
    <dbReference type="NCBI Taxonomy" id="6337"/>
    <lineage>
        <taxon>Eukaryota</taxon>
        <taxon>Metazoa</taxon>
        <taxon>Ecdysozoa</taxon>
        <taxon>Nematoda</taxon>
        <taxon>Enoplea</taxon>
        <taxon>Dorylaimia</taxon>
        <taxon>Trichinellida</taxon>
        <taxon>Trichinellidae</taxon>
        <taxon>Trichinella</taxon>
    </lineage>
</organism>
<sequence>MYCYAVLLCSVQATTWWNPTPRRRWQVPTLGSSVIFSFCNVRRSSECWVQFFSTASSQMLTTLASAACGRRVVFSAGRKDTIVWSSFQYPASSASSLLDGVFPGGRTDFFSSPFPA</sequence>
<dbReference type="AlphaFoldDB" id="A0A0V1EEX7"/>
<dbReference type="EMBL" id="JYDR01000045">
    <property type="protein sequence ID" value="KRY72381.1"/>
    <property type="molecule type" value="Genomic_DNA"/>
</dbReference>
<evidence type="ECO:0000313" key="1">
    <source>
        <dbReference type="EMBL" id="KRY72381.1"/>
    </source>
</evidence>
<name>A0A0V1EEX7_TRIPS</name>
<proteinExistence type="predicted"/>
<comment type="caution">
    <text evidence="1">The sequence shown here is derived from an EMBL/GenBank/DDBJ whole genome shotgun (WGS) entry which is preliminary data.</text>
</comment>
<reference evidence="1" key="1">
    <citation type="submission" date="2015-01" db="EMBL/GenBank/DDBJ databases">
        <title>Evolution of Trichinella species and genotypes.</title>
        <authorList>
            <person name="Korhonen P.K."/>
            <person name="Edoardo P."/>
            <person name="Giuseppe L.R."/>
            <person name="Gasser R.B."/>
        </authorList>
    </citation>
    <scope>NUCLEOTIDE SEQUENCE [LARGE SCALE GENOMIC DNA]</scope>
    <source>
        <strain evidence="1">ISS13</strain>
    </source>
</reference>
<protein>
    <submittedName>
        <fullName evidence="1">Uncharacterized protein</fullName>
    </submittedName>
</protein>